<dbReference type="EC" id="3.2.2.-" evidence="5"/>
<evidence type="ECO:0000256" key="1">
    <source>
        <dbReference type="ARBA" id="ARBA00009232"/>
    </source>
</evidence>
<dbReference type="HAMAP" id="MF_00527">
    <property type="entry name" value="3MGH"/>
    <property type="match status" value="1"/>
</dbReference>
<dbReference type="EMBL" id="CP011097">
    <property type="protein sequence ID" value="AJZ75185.1"/>
    <property type="molecule type" value="Genomic_DNA"/>
</dbReference>
<proteinExistence type="inferred from homology"/>
<accession>A0A3G1B008</accession>
<gene>
    <name evidence="6" type="ORF">SU86_000930</name>
</gene>
<evidence type="ECO:0000256" key="3">
    <source>
        <dbReference type="ARBA" id="ARBA00022801"/>
    </source>
</evidence>
<evidence type="ECO:0000313" key="6">
    <source>
        <dbReference type="EMBL" id="AJZ75185.1"/>
    </source>
</evidence>
<evidence type="ECO:0000313" key="7">
    <source>
        <dbReference type="Proteomes" id="UP000266745"/>
    </source>
</evidence>
<dbReference type="OrthoDB" id="31217at2157"/>
<dbReference type="GO" id="GO:0006284">
    <property type="term" value="P:base-excision repair"/>
    <property type="evidence" value="ECO:0007669"/>
    <property type="project" value="InterPro"/>
</dbReference>
<protein>
    <recommendedName>
        <fullName evidence="5">Putative 3-methyladenine DNA glycosylase</fullName>
        <ecNumber evidence="5">3.2.2.-</ecNumber>
    </recommendedName>
</protein>
<evidence type="ECO:0000256" key="2">
    <source>
        <dbReference type="ARBA" id="ARBA00022763"/>
    </source>
</evidence>
<dbReference type="GeneID" id="24874941"/>
<dbReference type="GO" id="GO:0003677">
    <property type="term" value="F:DNA binding"/>
    <property type="evidence" value="ECO:0007669"/>
    <property type="project" value="InterPro"/>
</dbReference>
<dbReference type="PANTHER" id="PTHR10429:SF0">
    <property type="entry name" value="DNA-3-METHYLADENINE GLYCOSYLASE"/>
    <property type="match status" value="1"/>
</dbReference>
<dbReference type="SUPFAM" id="SSF50486">
    <property type="entry name" value="FMT C-terminal domain-like"/>
    <property type="match status" value="1"/>
</dbReference>
<keyword evidence="2 5" id="KW-0227">DNA damage</keyword>
<dbReference type="CDD" id="cd00540">
    <property type="entry name" value="AAG"/>
    <property type="match status" value="1"/>
</dbReference>
<dbReference type="KEGG" id="tah:SU86_000930"/>
<dbReference type="RefSeq" id="WP_048187662.1">
    <property type="nucleotide sequence ID" value="NZ_CP011097.1"/>
</dbReference>
<dbReference type="FunFam" id="3.10.300.10:FF:000001">
    <property type="entry name" value="Putative 3-methyladenine DNA glycosylase"/>
    <property type="match status" value="1"/>
</dbReference>
<dbReference type="Pfam" id="PF02245">
    <property type="entry name" value="Pur_DNA_glyco"/>
    <property type="match status" value="1"/>
</dbReference>
<dbReference type="NCBIfam" id="TIGR00567">
    <property type="entry name" value="3mg"/>
    <property type="match status" value="1"/>
</dbReference>
<organism evidence="6 7">
    <name type="scientific">Candidatus Nitrosotenuis cloacae</name>
    <dbReference type="NCBI Taxonomy" id="1603555"/>
    <lineage>
        <taxon>Archaea</taxon>
        <taxon>Nitrososphaerota</taxon>
        <taxon>Candidatus Nitrosotenuis</taxon>
    </lineage>
</organism>
<evidence type="ECO:0000256" key="4">
    <source>
        <dbReference type="ARBA" id="ARBA00023204"/>
    </source>
</evidence>
<dbReference type="InterPro" id="IPR011034">
    <property type="entry name" value="Formyl_transferase-like_C_sf"/>
</dbReference>
<comment type="similarity">
    <text evidence="1 5">Belongs to the DNA glycosylase MPG family.</text>
</comment>
<name>A0A3G1B008_9ARCH</name>
<keyword evidence="3 5" id="KW-0378">Hydrolase</keyword>
<evidence type="ECO:0000256" key="5">
    <source>
        <dbReference type="HAMAP-Rule" id="MF_00527"/>
    </source>
</evidence>
<dbReference type="InterPro" id="IPR003180">
    <property type="entry name" value="MPG"/>
</dbReference>
<dbReference type="GO" id="GO:0003905">
    <property type="term" value="F:alkylbase DNA N-glycosylase activity"/>
    <property type="evidence" value="ECO:0007669"/>
    <property type="project" value="InterPro"/>
</dbReference>
<reference evidence="6 7" key="1">
    <citation type="journal article" date="2016" name="Sci. Rep.">
        <title>A novel ammonia-oxidizing archaeon from wastewater treatment plant: Its enrichment, physiological and genomic characteristics.</title>
        <authorList>
            <person name="Li Y."/>
            <person name="Ding K."/>
            <person name="Wen X."/>
            <person name="Zhang B."/>
            <person name="Shen B."/>
            <person name="Yang Y."/>
        </authorList>
    </citation>
    <scope>NUCLEOTIDE SEQUENCE [LARGE SCALE GENOMIC DNA]</scope>
    <source>
        <strain evidence="6 7">SAT1</strain>
    </source>
</reference>
<dbReference type="STRING" id="1603555.SU86_000930"/>
<keyword evidence="4 5" id="KW-0234">DNA repair</keyword>
<dbReference type="Proteomes" id="UP000266745">
    <property type="component" value="Chromosome"/>
</dbReference>
<dbReference type="InterPro" id="IPR036995">
    <property type="entry name" value="MPG_sf"/>
</dbReference>
<dbReference type="Gene3D" id="3.10.300.10">
    <property type="entry name" value="Methylpurine-DNA glycosylase (MPG)"/>
    <property type="match status" value="1"/>
</dbReference>
<keyword evidence="7" id="KW-1185">Reference proteome</keyword>
<sequence>MDRLDRGFYLQDTVKVARQLLGKTLVRKIGKTTISGIITETEAYRQSDDPASHAHHTITPRNQAMFGKVGCAYVYFTYGMYHCMNVVARNKNYSAGAVLIRAIKPQDGIDIMMKNRKSKDLANLANGPAKLAIALDITKKQYGEDLIESDSLYITEGIKVSKIRSAPRIGIKVGLDKKWNFSV</sequence>
<dbReference type="AlphaFoldDB" id="A0A3G1B008"/>
<dbReference type="PANTHER" id="PTHR10429">
    <property type="entry name" value="DNA-3-METHYLADENINE GLYCOSYLASE"/>
    <property type="match status" value="1"/>
</dbReference>